<gene>
    <name evidence="1" type="ORF">DY000_02029403</name>
</gene>
<evidence type="ECO:0000313" key="2">
    <source>
        <dbReference type="Proteomes" id="UP000266723"/>
    </source>
</evidence>
<organism evidence="1 2">
    <name type="scientific">Brassica cretica</name>
    <name type="common">Mustard</name>
    <dbReference type="NCBI Taxonomy" id="69181"/>
    <lineage>
        <taxon>Eukaryota</taxon>
        <taxon>Viridiplantae</taxon>
        <taxon>Streptophyta</taxon>
        <taxon>Embryophyta</taxon>
        <taxon>Tracheophyta</taxon>
        <taxon>Spermatophyta</taxon>
        <taxon>Magnoliopsida</taxon>
        <taxon>eudicotyledons</taxon>
        <taxon>Gunneridae</taxon>
        <taxon>Pentapetalae</taxon>
        <taxon>rosids</taxon>
        <taxon>malvids</taxon>
        <taxon>Brassicales</taxon>
        <taxon>Brassicaceae</taxon>
        <taxon>Brassiceae</taxon>
        <taxon>Brassica</taxon>
    </lineage>
</organism>
<dbReference type="Proteomes" id="UP000266723">
    <property type="component" value="Unassembled WGS sequence"/>
</dbReference>
<dbReference type="EMBL" id="QGKV02000649">
    <property type="protein sequence ID" value="KAF3581386.1"/>
    <property type="molecule type" value="Genomic_DNA"/>
</dbReference>
<evidence type="ECO:0000313" key="1">
    <source>
        <dbReference type="EMBL" id="KAF3581386.1"/>
    </source>
</evidence>
<accession>A0ABQ7DVR1</accession>
<protein>
    <submittedName>
        <fullName evidence="1">Uncharacterized protein</fullName>
    </submittedName>
</protein>
<comment type="caution">
    <text evidence="1">The sequence shown here is derived from an EMBL/GenBank/DDBJ whole genome shotgun (WGS) entry which is preliminary data.</text>
</comment>
<name>A0ABQ7DVR1_BRACR</name>
<keyword evidence="2" id="KW-1185">Reference proteome</keyword>
<proteinExistence type="predicted"/>
<sequence>MVKNLNGGGVYHHLVARREAFGEKWSEISISSLHQASSEWVKSASTVQRTSKLMSVIPQHDIRDTISITVAVKISHPRSVASSFTLFAGVSSPSIRARDIP</sequence>
<reference evidence="1 2" key="1">
    <citation type="journal article" date="2020" name="BMC Genomics">
        <title>Intraspecific diversification of the crop wild relative Brassica cretica Lam. using demographic model selection.</title>
        <authorList>
            <person name="Kioukis A."/>
            <person name="Michalopoulou V.A."/>
            <person name="Briers L."/>
            <person name="Pirintsos S."/>
            <person name="Studholme D.J."/>
            <person name="Pavlidis P."/>
            <person name="Sarris P.F."/>
        </authorList>
    </citation>
    <scope>NUCLEOTIDE SEQUENCE [LARGE SCALE GENOMIC DNA]</scope>
    <source>
        <strain evidence="2">cv. PFS-1207/04</strain>
    </source>
</reference>